<organism evidence="3 4">
    <name type="scientific">Fistulina hepatica ATCC 64428</name>
    <dbReference type="NCBI Taxonomy" id="1128425"/>
    <lineage>
        <taxon>Eukaryota</taxon>
        <taxon>Fungi</taxon>
        <taxon>Dikarya</taxon>
        <taxon>Basidiomycota</taxon>
        <taxon>Agaricomycotina</taxon>
        <taxon>Agaricomycetes</taxon>
        <taxon>Agaricomycetidae</taxon>
        <taxon>Agaricales</taxon>
        <taxon>Fistulinaceae</taxon>
        <taxon>Fistulina</taxon>
    </lineage>
</organism>
<evidence type="ECO:0000313" key="4">
    <source>
        <dbReference type="Proteomes" id="UP000054144"/>
    </source>
</evidence>
<evidence type="ECO:0000256" key="1">
    <source>
        <dbReference type="SAM" id="MobiDB-lite"/>
    </source>
</evidence>
<proteinExistence type="predicted"/>
<dbReference type="SUPFAM" id="SSF54236">
    <property type="entry name" value="Ubiquitin-like"/>
    <property type="match status" value="1"/>
</dbReference>
<feature type="non-terminal residue" evidence="3">
    <location>
        <position position="102"/>
    </location>
</feature>
<dbReference type="PANTHER" id="PTHR13169">
    <property type="entry name" value="UBIQUITIN-LIKE PROTEIN 3 HCG-1 PROTEIN"/>
    <property type="match status" value="1"/>
</dbReference>
<feature type="non-terminal residue" evidence="3">
    <location>
        <position position="1"/>
    </location>
</feature>
<dbReference type="Proteomes" id="UP000054144">
    <property type="component" value="Unassembled WGS sequence"/>
</dbReference>
<feature type="domain" description="Ubiquitin-like" evidence="2">
    <location>
        <begin position="4"/>
        <end position="72"/>
    </location>
</feature>
<name>A0A0D7AE85_9AGAR</name>
<keyword evidence="4" id="KW-1185">Reference proteome</keyword>
<evidence type="ECO:0000313" key="3">
    <source>
        <dbReference type="EMBL" id="KIY48709.1"/>
    </source>
</evidence>
<dbReference type="InterPro" id="IPR000626">
    <property type="entry name" value="Ubiquitin-like_dom"/>
</dbReference>
<dbReference type="EMBL" id="KN881821">
    <property type="protein sequence ID" value="KIY48709.1"/>
    <property type="molecule type" value="Genomic_DNA"/>
</dbReference>
<sequence>IPQTAITFLTVSARRRNMNFDPDTTVGRVKELVWSGWPSEWADERPPTPSHLRLLHLGKILQDEETLSGLNIPSHIPDANTPSPGPTIVHLSVRPCALPTDD</sequence>
<dbReference type="InterPro" id="IPR040015">
    <property type="entry name" value="UBL3-like"/>
</dbReference>
<dbReference type="InterPro" id="IPR029071">
    <property type="entry name" value="Ubiquitin-like_domsf"/>
</dbReference>
<dbReference type="PANTHER" id="PTHR13169:SF0">
    <property type="entry name" value="UBIQUITIN-LIKE PROTEIN 3"/>
    <property type="match status" value="1"/>
</dbReference>
<dbReference type="OrthoDB" id="1043111at2759"/>
<dbReference type="InterPro" id="IPR039540">
    <property type="entry name" value="UBL3-like_ubiquitin_dom"/>
</dbReference>
<dbReference type="PROSITE" id="PS50053">
    <property type="entry name" value="UBIQUITIN_2"/>
    <property type="match status" value="1"/>
</dbReference>
<protein>
    <recommendedName>
        <fullName evidence="2">Ubiquitin-like domain-containing protein</fullName>
    </recommendedName>
</protein>
<feature type="region of interest" description="Disordered" evidence="1">
    <location>
        <begin position="71"/>
        <end position="91"/>
    </location>
</feature>
<gene>
    <name evidence="3" type="ORF">FISHEDRAFT_10751</name>
</gene>
<dbReference type="AlphaFoldDB" id="A0A0D7AE85"/>
<evidence type="ECO:0000259" key="2">
    <source>
        <dbReference type="PROSITE" id="PS50053"/>
    </source>
</evidence>
<dbReference type="Gene3D" id="3.10.20.90">
    <property type="entry name" value="Phosphatidylinositol 3-kinase Catalytic Subunit, Chain A, domain 1"/>
    <property type="match status" value="1"/>
</dbReference>
<dbReference type="Pfam" id="PF13881">
    <property type="entry name" value="Rad60-SLD_2"/>
    <property type="match status" value="1"/>
</dbReference>
<accession>A0A0D7AE85</accession>
<reference evidence="3 4" key="1">
    <citation type="journal article" date="2015" name="Fungal Genet. Biol.">
        <title>Evolution of novel wood decay mechanisms in Agaricales revealed by the genome sequences of Fistulina hepatica and Cylindrobasidium torrendii.</title>
        <authorList>
            <person name="Floudas D."/>
            <person name="Held B.W."/>
            <person name="Riley R."/>
            <person name="Nagy L.G."/>
            <person name="Koehler G."/>
            <person name="Ransdell A.S."/>
            <person name="Younus H."/>
            <person name="Chow J."/>
            <person name="Chiniquy J."/>
            <person name="Lipzen A."/>
            <person name="Tritt A."/>
            <person name="Sun H."/>
            <person name="Haridas S."/>
            <person name="LaButti K."/>
            <person name="Ohm R.A."/>
            <person name="Kues U."/>
            <person name="Blanchette R.A."/>
            <person name="Grigoriev I.V."/>
            <person name="Minto R.E."/>
            <person name="Hibbett D.S."/>
        </authorList>
    </citation>
    <scope>NUCLEOTIDE SEQUENCE [LARGE SCALE GENOMIC DNA]</scope>
    <source>
        <strain evidence="3 4">ATCC 64428</strain>
    </source>
</reference>